<reference evidence="2" key="2">
    <citation type="submission" date="2020-07" db="EMBL/GenBank/DDBJ databases">
        <authorList>
            <person name="Vera ALvarez R."/>
            <person name="Arias-Moreno D.M."/>
            <person name="Jimenez-Jacinto V."/>
            <person name="Jimenez-Bremont J.F."/>
            <person name="Swaminathan K."/>
            <person name="Moose S.P."/>
            <person name="Guerrero-Gonzalez M.L."/>
            <person name="Marino-Ramirez L."/>
            <person name="Landsman D."/>
            <person name="Rodriguez-Kessler M."/>
            <person name="Delgado-Sanchez P."/>
        </authorList>
    </citation>
    <scope>NUCLEOTIDE SEQUENCE</scope>
    <source>
        <tissue evidence="2">Cladode</tissue>
    </source>
</reference>
<keyword evidence="1" id="KW-0732">Signal</keyword>
<feature type="signal peptide" evidence="1">
    <location>
        <begin position="1"/>
        <end position="28"/>
    </location>
</feature>
<evidence type="ECO:0000313" key="2">
    <source>
        <dbReference type="EMBL" id="MBA4621809.1"/>
    </source>
</evidence>
<sequence>MLFKPYCSALRPLPLLLLLPVLPLLSPSATPFIGITASTGHGLRCSGLHPLSLALPCGSGFHASVLRACFGRHRLVACHLQPSPTPSLSLSLSWAGVRVSGLCV</sequence>
<organism evidence="2">
    <name type="scientific">Opuntia streptacantha</name>
    <name type="common">Prickly pear cactus</name>
    <name type="synonym">Opuntia cardona</name>
    <dbReference type="NCBI Taxonomy" id="393608"/>
    <lineage>
        <taxon>Eukaryota</taxon>
        <taxon>Viridiplantae</taxon>
        <taxon>Streptophyta</taxon>
        <taxon>Embryophyta</taxon>
        <taxon>Tracheophyta</taxon>
        <taxon>Spermatophyta</taxon>
        <taxon>Magnoliopsida</taxon>
        <taxon>eudicotyledons</taxon>
        <taxon>Gunneridae</taxon>
        <taxon>Pentapetalae</taxon>
        <taxon>Caryophyllales</taxon>
        <taxon>Cactineae</taxon>
        <taxon>Cactaceae</taxon>
        <taxon>Opuntioideae</taxon>
        <taxon>Opuntia</taxon>
    </lineage>
</organism>
<protein>
    <recommendedName>
        <fullName evidence="3">Secreted protein</fullName>
    </recommendedName>
</protein>
<feature type="chain" id="PRO_5027544567" description="Secreted protein" evidence="1">
    <location>
        <begin position="29"/>
        <end position="104"/>
    </location>
</feature>
<dbReference type="EMBL" id="GISG01035419">
    <property type="protein sequence ID" value="MBA4621809.1"/>
    <property type="molecule type" value="Transcribed_RNA"/>
</dbReference>
<evidence type="ECO:0008006" key="3">
    <source>
        <dbReference type="Google" id="ProtNLM"/>
    </source>
</evidence>
<dbReference type="AlphaFoldDB" id="A0A7C9CV72"/>
<name>A0A7C9CV72_OPUST</name>
<evidence type="ECO:0000256" key="1">
    <source>
        <dbReference type="SAM" id="SignalP"/>
    </source>
</evidence>
<reference evidence="2" key="1">
    <citation type="journal article" date="2013" name="J. Plant Res.">
        <title>Effect of fungi and light on seed germination of three Opuntia species from semiarid lands of central Mexico.</title>
        <authorList>
            <person name="Delgado-Sanchez P."/>
            <person name="Jimenez-Bremont J.F."/>
            <person name="Guerrero-Gonzalez Mde L."/>
            <person name="Flores J."/>
        </authorList>
    </citation>
    <scope>NUCLEOTIDE SEQUENCE</scope>
    <source>
        <tissue evidence="2">Cladode</tissue>
    </source>
</reference>
<proteinExistence type="predicted"/>
<accession>A0A7C9CV72</accession>